<dbReference type="HOGENOM" id="CLU_009583_36_4_9"/>
<dbReference type="Gene3D" id="3.40.50.2000">
    <property type="entry name" value="Glycogen Phosphorylase B"/>
    <property type="match status" value="2"/>
</dbReference>
<dbReference type="PATRIC" id="fig|1285586.5.peg.1597"/>
<dbReference type="PANTHER" id="PTHR12526">
    <property type="entry name" value="GLYCOSYLTRANSFERASE"/>
    <property type="match status" value="1"/>
</dbReference>
<dbReference type="Pfam" id="PF00534">
    <property type="entry name" value="Glycos_transf_1"/>
    <property type="match status" value="1"/>
</dbReference>
<reference evidence="3 4" key="1">
    <citation type="submission" date="2013-04" db="EMBL/GenBank/DDBJ databases">
        <title>Draft genome of the heavy metal tolerant bacterium Lysinibacillus sphaericus strain OT4b.31.</title>
        <authorList>
            <person name="Pena-Montenegro T.D."/>
            <person name="Dussan J."/>
        </authorList>
    </citation>
    <scope>NUCLEOTIDE SEQUENCE [LARGE SCALE GENOMIC DNA]</scope>
    <source>
        <strain evidence="3 4">OT4b.31</strain>
    </source>
</reference>
<evidence type="ECO:0000313" key="3">
    <source>
        <dbReference type="EMBL" id="EON73380.1"/>
    </source>
</evidence>
<dbReference type="SUPFAM" id="SSF53756">
    <property type="entry name" value="UDP-Glycosyltransferase/glycogen phosphorylase"/>
    <property type="match status" value="1"/>
</dbReference>
<evidence type="ECO:0000259" key="2">
    <source>
        <dbReference type="Pfam" id="PF13439"/>
    </source>
</evidence>
<dbReference type="AlphaFoldDB" id="R7ZH03"/>
<comment type="caution">
    <text evidence="3">The sequence shown here is derived from an EMBL/GenBank/DDBJ whole genome shotgun (WGS) entry which is preliminary data.</text>
</comment>
<gene>
    <name evidence="3" type="ORF">H131_07873</name>
</gene>
<feature type="domain" description="Glycosyltransferase subfamily 4-like N-terminal" evidence="2">
    <location>
        <begin position="21"/>
        <end position="180"/>
    </location>
</feature>
<dbReference type="RefSeq" id="WP_010858528.1">
    <property type="nucleotide sequence ID" value="NZ_KB933398.1"/>
</dbReference>
<sequence>MRVVLMRSNPVAPDPRVEKEADSLVKNNWPVQILAWDRDDKYKAKEQLLERRHAIKITRFGLPATYGGGFKKNFFPLLKFQIKLIQWLLRNKNTYDIIHACDFDTALVGTICGKILHKKVIYDVFDSITAPFNGPESIGKIVEKIDIVLMNNVDAVIICTEKRKEQIAKSSPKKVEVIYNTPLYVNLKDDLKLNPHKVKIVYVGILARERLIKELVDVVKNNLNYELHIGGFGELADELAQISKECDNILFYGKLPYEQTLALENSCDIMTAIYDPELSNHYYAAPNKFYEALMLGKPLIMAKNTGMSEVVADNDLGELIDFNRESLQKAIDSLVMRKTEWPVIAHKMKVLYEKQYSWCQMEKRLTDLYSNL</sequence>
<evidence type="ECO:0000259" key="1">
    <source>
        <dbReference type="Pfam" id="PF00534"/>
    </source>
</evidence>
<feature type="domain" description="Glycosyl transferase family 1" evidence="1">
    <location>
        <begin position="188"/>
        <end position="335"/>
    </location>
</feature>
<dbReference type="InterPro" id="IPR028098">
    <property type="entry name" value="Glyco_trans_4-like_N"/>
</dbReference>
<proteinExistence type="predicted"/>
<dbReference type="InterPro" id="IPR001296">
    <property type="entry name" value="Glyco_trans_1"/>
</dbReference>
<name>R7ZH03_LYSSH</name>
<accession>R7ZH03</accession>
<protein>
    <submittedName>
        <fullName evidence="3">Group 1 glycosyl transferase</fullName>
    </submittedName>
</protein>
<dbReference type="Pfam" id="PF13439">
    <property type="entry name" value="Glyco_transf_4"/>
    <property type="match status" value="1"/>
</dbReference>
<evidence type="ECO:0000313" key="4">
    <source>
        <dbReference type="Proteomes" id="UP000013911"/>
    </source>
</evidence>
<dbReference type="CDD" id="cd03794">
    <property type="entry name" value="GT4_WbuB-like"/>
    <property type="match status" value="1"/>
</dbReference>
<dbReference type="eggNOG" id="COG0438">
    <property type="taxonomic scope" value="Bacteria"/>
</dbReference>
<dbReference type="Proteomes" id="UP000013911">
    <property type="component" value="Unassembled WGS sequence"/>
</dbReference>
<dbReference type="OrthoDB" id="2052976at2"/>
<keyword evidence="3" id="KW-0808">Transferase</keyword>
<dbReference type="EMBL" id="AQPX01000013">
    <property type="protein sequence ID" value="EON73380.1"/>
    <property type="molecule type" value="Genomic_DNA"/>
</dbReference>
<organism evidence="3 4">
    <name type="scientific">Lysinibacillus sphaericus OT4b.31</name>
    <dbReference type="NCBI Taxonomy" id="1285586"/>
    <lineage>
        <taxon>Bacteria</taxon>
        <taxon>Bacillati</taxon>
        <taxon>Bacillota</taxon>
        <taxon>Bacilli</taxon>
        <taxon>Bacillales</taxon>
        <taxon>Bacillaceae</taxon>
        <taxon>Lysinibacillus</taxon>
    </lineage>
</organism>
<dbReference type="GO" id="GO:0016757">
    <property type="term" value="F:glycosyltransferase activity"/>
    <property type="evidence" value="ECO:0007669"/>
    <property type="project" value="InterPro"/>
</dbReference>